<dbReference type="AlphaFoldDB" id="D3BE36"/>
<proteinExistence type="predicted"/>
<dbReference type="EMBL" id="ADBJ01000031">
    <property type="protein sequence ID" value="EFA80167.1"/>
    <property type="molecule type" value="Genomic_DNA"/>
</dbReference>
<sequence length="405" mass="44967">MAVPFVTTGLIFALYVIFRPKLPPLSAIADAKSKQAQGVLNAPADAEAPEKQQVNISGDSSPNGSTSGSSSASSSGSSTPFLQNENHDSKKGKRELSPDSFLLQQGNNKIERFFIRMDWYSQPFFWGTNIATVIFFGIGVALCYSYGSKSNELSGYAFAMGVMAAILVFFQWLPQIYTTWISDEIGSLSLVSLCIQVPGALGNKKEESCDFKEKIILTNRSHNSRFPYLATAVQEIVLIVICAYYLIRDRKKRKAEEAEKKAKEEQEKSADYYQSEPPKPEYSEDNKDQPNNQNGSINNDIDIDTSINNQDQNNSSNNNSNSNINNQLTSNNSYENKNIILDGSSAALVENDTISTNFVVESKSIESDPKENENSEFHRDDHINGTDSIEMFSIEPCFWAIQPIV</sequence>
<dbReference type="FunCoup" id="D3BE36">
    <property type="interactions" value="805"/>
</dbReference>
<keyword evidence="4" id="KW-1185">Reference proteome</keyword>
<dbReference type="Proteomes" id="UP000001396">
    <property type="component" value="Unassembled WGS sequence"/>
</dbReference>
<keyword evidence="2" id="KW-0812">Transmembrane</keyword>
<evidence type="ECO:0000256" key="1">
    <source>
        <dbReference type="SAM" id="MobiDB-lite"/>
    </source>
</evidence>
<feature type="compositionally biased region" description="Low complexity" evidence="1">
    <location>
        <begin position="289"/>
        <end position="330"/>
    </location>
</feature>
<keyword evidence="2" id="KW-0472">Membrane</keyword>
<feature type="transmembrane region" description="Helical" evidence="2">
    <location>
        <begin position="226"/>
        <end position="247"/>
    </location>
</feature>
<name>D3BE36_HETP5</name>
<feature type="transmembrane region" description="Helical" evidence="2">
    <location>
        <begin position="153"/>
        <end position="173"/>
    </location>
</feature>
<feature type="compositionally biased region" description="Low complexity" evidence="1">
    <location>
        <begin position="57"/>
        <end position="78"/>
    </location>
</feature>
<organism evidence="3 4">
    <name type="scientific">Heterostelium pallidum (strain ATCC 26659 / Pp 5 / PN500)</name>
    <name type="common">Cellular slime mold</name>
    <name type="synonym">Polysphondylium pallidum</name>
    <dbReference type="NCBI Taxonomy" id="670386"/>
    <lineage>
        <taxon>Eukaryota</taxon>
        <taxon>Amoebozoa</taxon>
        <taxon>Evosea</taxon>
        <taxon>Eumycetozoa</taxon>
        <taxon>Dictyostelia</taxon>
        <taxon>Acytosteliales</taxon>
        <taxon>Acytosteliaceae</taxon>
        <taxon>Heterostelium</taxon>
    </lineage>
</organism>
<feature type="compositionally biased region" description="Basic and acidic residues" evidence="1">
    <location>
        <begin position="258"/>
        <end position="270"/>
    </location>
</feature>
<evidence type="ECO:0000256" key="2">
    <source>
        <dbReference type="SAM" id="Phobius"/>
    </source>
</evidence>
<dbReference type="GeneID" id="31362470"/>
<accession>D3BE36</accession>
<dbReference type="InParanoid" id="D3BE36"/>
<feature type="compositionally biased region" description="Basic and acidic residues" evidence="1">
    <location>
        <begin position="85"/>
        <end position="95"/>
    </location>
</feature>
<comment type="caution">
    <text evidence="3">The sequence shown here is derived from an EMBL/GenBank/DDBJ whole genome shotgun (WGS) entry which is preliminary data.</text>
</comment>
<keyword evidence="2" id="KW-1133">Transmembrane helix</keyword>
<evidence type="ECO:0000313" key="3">
    <source>
        <dbReference type="EMBL" id="EFA80167.1"/>
    </source>
</evidence>
<feature type="compositionally biased region" description="Basic and acidic residues" evidence="1">
    <location>
        <begin position="278"/>
        <end position="288"/>
    </location>
</feature>
<evidence type="ECO:0000313" key="4">
    <source>
        <dbReference type="Proteomes" id="UP000001396"/>
    </source>
</evidence>
<feature type="region of interest" description="Disordered" evidence="1">
    <location>
        <begin position="44"/>
        <end position="95"/>
    </location>
</feature>
<feature type="transmembrane region" description="Helical" evidence="2">
    <location>
        <begin position="124"/>
        <end position="146"/>
    </location>
</feature>
<feature type="region of interest" description="Disordered" evidence="1">
    <location>
        <begin position="258"/>
        <end position="330"/>
    </location>
</feature>
<gene>
    <name evidence="3" type="ORF">PPL_06989</name>
</gene>
<reference evidence="3 4" key="1">
    <citation type="journal article" date="2011" name="Genome Res.">
        <title>Phylogeny-wide analysis of social amoeba genomes highlights ancient origins for complex intercellular communication.</title>
        <authorList>
            <person name="Heidel A.J."/>
            <person name="Lawal H.M."/>
            <person name="Felder M."/>
            <person name="Schilde C."/>
            <person name="Helps N.R."/>
            <person name="Tunggal B."/>
            <person name="Rivero F."/>
            <person name="John U."/>
            <person name="Schleicher M."/>
            <person name="Eichinger L."/>
            <person name="Platzer M."/>
            <person name="Noegel A.A."/>
            <person name="Schaap P."/>
            <person name="Gloeckner G."/>
        </authorList>
    </citation>
    <scope>NUCLEOTIDE SEQUENCE [LARGE SCALE GENOMIC DNA]</scope>
    <source>
        <strain evidence="4">ATCC 26659 / Pp 5 / PN500</strain>
    </source>
</reference>
<protein>
    <submittedName>
        <fullName evidence="3">Uncharacterized protein</fullName>
    </submittedName>
</protein>
<dbReference type="RefSeq" id="XP_020432287.1">
    <property type="nucleotide sequence ID" value="XM_020577839.1"/>
</dbReference>